<accession>A0AAE3DPQ2</accession>
<dbReference type="RefSeq" id="WP_227613898.1">
    <property type="nucleotide sequence ID" value="NZ_JAJEPR010000001.1"/>
</dbReference>
<keyword evidence="2" id="KW-1185">Reference proteome</keyword>
<protein>
    <submittedName>
        <fullName evidence="1">Uncharacterized protein</fullName>
    </submittedName>
</protein>
<reference evidence="1 2" key="1">
    <citation type="submission" date="2021-10" db="EMBL/GenBank/DDBJ databases">
        <title>Anaerobic single-cell dispensing facilitates the cultivation of human gut bacteria.</title>
        <authorList>
            <person name="Afrizal A."/>
        </authorList>
    </citation>
    <scope>NUCLEOTIDE SEQUENCE [LARGE SCALE GENOMIC DNA]</scope>
    <source>
        <strain evidence="1 2">CLA-AA-H277</strain>
    </source>
</reference>
<evidence type="ECO:0000313" key="2">
    <source>
        <dbReference type="Proteomes" id="UP001197875"/>
    </source>
</evidence>
<evidence type="ECO:0000313" key="1">
    <source>
        <dbReference type="EMBL" id="MCC2188253.1"/>
    </source>
</evidence>
<dbReference type="AlphaFoldDB" id="A0AAE3DPQ2"/>
<comment type="caution">
    <text evidence="1">The sequence shown here is derived from an EMBL/GenBank/DDBJ whole genome shotgun (WGS) entry which is preliminary data.</text>
</comment>
<name>A0AAE3DPQ2_9FIRM</name>
<proteinExistence type="predicted"/>
<sequence>MALTDTEDFFRLSVIAMPKRRSIFDFREQRAKQPCLHGYLATAARNLI</sequence>
<organism evidence="1 2">
    <name type="scientific">Fusicatenibacter faecihominis</name>
    <dbReference type="NCBI Taxonomy" id="2881276"/>
    <lineage>
        <taxon>Bacteria</taxon>
        <taxon>Bacillati</taxon>
        <taxon>Bacillota</taxon>
        <taxon>Clostridia</taxon>
        <taxon>Lachnospirales</taxon>
        <taxon>Lachnospiraceae</taxon>
        <taxon>Fusicatenibacter</taxon>
    </lineage>
</organism>
<dbReference type="EMBL" id="JAJEPR010000001">
    <property type="protein sequence ID" value="MCC2188253.1"/>
    <property type="molecule type" value="Genomic_DNA"/>
</dbReference>
<gene>
    <name evidence="1" type="ORF">LKD71_00210</name>
</gene>
<dbReference type="Proteomes" id="UP001197875">
    <property type="component" value="Unassembled WGS sequence"/>
</dbReference>